<dbReference type="GO" id="GO:0008173">
    <property type="term" value="F:RNA methyltransferase activity"/>
    <property type="evidence" value="ECO:0007669"/>
    <property type="project" value="InterPro"/>
</dbReference>
<dbReference type="Proteomes" id="UP000229362">
    <property type="component" value="Unassembled WGS sequence"/>
</dbReference>
<evidence type="ECO:0000256" key="3">
    <source>
        <dbReference type="ARBA" id="ARBA00022691"/>
    </source>
</evidence>
<keyword evidence="4 5" id="KW-0694">RNA-binding</keyword>
<dbReference type="Gene3D" id="3.40.50.150">
    <property type="entry name" value="Vaccinia Virus protein VP39"/>
    <property type="match status" value="1"/>
</dbReference>
<dbReference type="GO" id="GO:0003723">
    <property type="term" value="F:RNA binding"/>
    <property type="evidence" value="ECO:0007669"/>
    <property type="project" value="UniProtKB-UniRule"/>
</dbReference>
<dbReference type="PANTHER" id="PTHR22807">
    <property type="entry name" value="NOP2 YEAST -RELATED NOL1/NOP2/FMU SUN DOMAIN-CONTAINING"/>
    <property type="match status" value="1"/>
</dbReference>
<evidence type="ECO:0000313" key="7">
    <source>
        <dbReference type="EMBL" id="PIT86848.1"/>
    </source>
</evidence>
<comment type="caution">
    <text evidence="5">Lacks conserved residue(s) required for the propagation of feature annotation.</text>
</comment>
<dbReference type="Pfam" id="PF01189">
    <property type="entry name" value="Methyltr_RsmB-F"/>
    <property type="match status" value="1"/>
</dbReference>
<dbReference type="InterPro" id="IPR001678">
    <property type="entry name" value="MeTrfase_RsmB-F_NOP2_dom"/>
</dbReference>
<dbReference type="InterPro" id="IPR029063">
    <property type="entry name" value="SAM-dependent_MTases_sf"/>
</dbReference>
<dbReference type="EMBL" id="PFBZ01000037">
    <property type="protein sequence ID" value="PIT86848.1"/>
    <property type="molecule type" value="Genomic_DNA"/>
</dbReference>
<reference evidence="8" key="1">
    <citation type="submission" date="2017-09" db="EMBL/GenBank/DDBJ databases">
        <title>Depth-based differentiation of microbial function through sediment-hosted aquifers and enrichment of novel symbionts in the deep terrestrial subsurface.</title>
        <authorList>
            <person name="Probst A.J."/>
            <person name="Ladd B."/>
            <person name="Jarett J.K."/>
            <person name="Geller-Mcgrath D.E."/>
            <person name="Sieber C.M.K."/>
            <person name="Emerson J.B."/>
            <person name="Anantharaman K."/>
            <person name="Thomas B.C."/>
            <person name="Malmstrom R."/>
            <person name="Stieglmeier M."/>
            <person name="Klingl A."/>
            <person name="Woyke T."/>
            <person name="Ryan C.M."/>
            <person name="Banfield J.F."/>
        </authorList>
    </citation>
    <scope>NUCLEOTIDE SEQUENCE [LARGE SCALE GENOMIC DNA]</scope>
</reference>
<name>A0A2M6W237_9BACT</name>
<protein>
    <recommendedName>
        <fullName evidence="6">SAM-dependent MTase RsmB/NOP-type domain-containing protein</fullName>
    </recommendedName>
</protein>
<evidence type="ECO:0000256" key="4">
    <source>
        <dbReference type="ARBA" id="ARBA00022884"/>
    </source>
</evidence>
<sequence length="96" mass="10958">QQKLLFAAWSALKPGGVLVYSTCTMAPEENEVRIDKLLNRLGDEAVVEDITLDGLKHMKPILEWKERKLHRDVGKTLRILPTKEVEGFYIARIGKK</sequence>
<dbReference type="GO" id="GO:0001510">
    <property type="term" value="P:RNA methylation"/>
    <property type="evidence" value="ECO:0007669"/>
    <property type="project" value="InterPro"/>
</dbReference>
<evidence type="ECO:0000256" key="1">
    <source>
        <dbReference type="ARBA" id="ARBA00022603"/>
    </source>
</evidence>
<comment type="caution">
    <text evidence="7">The sequence shown here is derived from an EMBL/GenBank/DDBJ whole genome shotgun (WGS) entry which is preliminary data.</text>
</comment>
<keyword evidence="3 5" id="KW-0949">S-adenosyl-L-methionine</keyword>
<keyword evidence="1 5" id="KW-0489">Methyltransferase</keyword>
<gene>
    <name evidence="7" type="ORF">COU33_00925</name>
</gene>
<feature type="non-terminal residue" evidence="7">
    <location>
        <position position="1"/>
    </location>
</feature>
<evidence type="ECO:0000256" key="5">
    <source>
        <dbReference type="PROSITE-ProRule" id="PRU01023"/>
    </source>
</evidence>
<keyword evidence="2 5" id="KW-0808">Transferase</keyword>
<accession>A0A2M6W237</accession>
<dbReference type="PROSITE" id="PS51686">
    <property type="entry name" value="SAM_MT_RSMB_NOP"/>
    <property type="match status" value="1"/>
</dbReference>
<evidence type="ECO:0000256" key="2">
    <source>
        <dbReference type="ARBA" id="ARBA00022679"/>
    </source>
</evidence>
<organism evidence="7 8">
    <name type="scientific">Candidatus Magasanikbacteria bacterium CG10_big_fil_rev_8_21_14_0_10_43_6</name>
    <dbReference type="NCBI Taxonomy" id="1974650"/>
    <lineage>
        <taxon>Bacteria</taxon>
        <taxon>Candidatus Magasanikiibacteriota</taxon>
    </lineage>
</organism>
<dbReference type="AlphaFoldDB" id="A0A2M6W237"/>
<dbReference type="PANTHER" id="PTHR22807:SF53">
    <property type="entry name" value="RIBOSOMAL RNA SMALL SUBUNIT METHYLTRANSFERASE B-RELATED"/>
    <property type="match status" value="1"/>
</dbReference>
<evidence type="ECO:0000313" key="8">
    <source>
        <dbReference type="Proteomes" id="UP000229362"/>
    </source>
</evidence>
<proteinExistence type="inferred from homology"/>
<feature type="domain" description="SAM-dependent MTase RsmB/NOP-type" evidence="6">
    <location>
        <begin position="1"/>
        <end position="96"/>
    </location>
</feature>
<comment type="similarity">
    <text evidence="5">Belongs to the class I-like SAM-binding methyltransferase superfamily. RsmB/NOP family.</text>
</comment>
<dbReference type="SUPFAM" id="SSF53335">
    <property type="entry name" value="S-adenosyl-L-methionine-dependent methyltransferases"/>
    <property type="match status" value="1"/>
</dbReference>
<feature type="active site" description="Nucleophile" evidence="5">
    <location>
        <position position="23"/>
    </location>
</feature>
<dbReference type="PRINTS" id="PR02008">
    <property type="entry name" value="RCMTFAMILY"/>
</dbReference>
<dbReference type="InterPro" id="IPR023267">
    <property type="entry name" value="RCMT"/>
</dbReference>
<evidence type="ECO:0000259" key="6">
    <source>
        <dbReference type="PROSITE" id="PS51686"/>
    </source>
</evidence>
<dbReference type="InterPro" id="IPR049560">
    <property type="entry name" value="MeTrfase_RsmB-F_NOP2_cat"/>
</dbReference>